<dbReference type="Gene3D" id="3.30.9.10">
    <property type="entry name" value="D-Amino Acid Oxidase, subunit A, domain 2"/>
    <property type="match status" value="1"/>
</dbReference>
<comment type="caution">
    <text evidence="2">The sequence shown here is derived from an EMBL/GenBank/DDBJ whole genome shotgun (WGS) entry which is preliminary data.</text>
</comment>
<name>A0AA39QQ84_9AGAR</name>
<feature type="domain" description="FAD dependent oxidoreductase" evidence="1">
    <location>
        <begin position="28"/>
        <end position="257"/>
    </location>
</feature>
<dbReference type="AlphaFoldDB" id="A0AA39QQ84"/>
<dbReference type="InterPro" id="IPR036188">
    <property type="entry name" value="FAD/NAD-bd_sf"/>
</dbReference>
<evidence type="ECO:0000259" key="1">
    <source>
        <dbReference type="Pfam" id="PF01266"/>
    </source>
</evidence>
<dbReference type="PANTHER" id="PTHR13847:SF213">
    <property type="entry name" value="DEPENDENT OXIDOREDUCTASE, PUTATIVE-RELATED"/>
    <property type="match status" value="1"/>
</dbReference>
<proteinExistence type="predicted"/>
<dbReference type="Pfam" id="PF01266">
    <property type="entry name" value="DAO"/>
    <property type="match status" value="1"/>
</dbReference>
<dbReference type="PANTHER" id="PTHR13847">
    <property type="entry name" value="SARCOSINE DEHYDROGENASE-RELATED"/>
    <property type="match status" value="1"/>
</dbReference>
<dbReference type="GO" id="GO:0005737">
    <property type="term" value="C:cytoplasm"/>
    <property type="evidence" value="ECO:0007669"/>
    <property type="project" value="TreeGrafter"/>
</dbReference>
<evidence type="ECO:0000313" key="3">
    <source>
        <dbReference type="Proteomes" id="UP001175228"/>
    </source>
</evidence>
<gene>
    <name evidence="2" type="ORF">EDD18DRAFT_1123520</name>
</gene>
<protein>
    <recommendedName>
        <fullName evidence="1">FAD dependent oxidoreductase domain-containing protein</fullName>
    </recommendedName>
</protein>
<keyword evidence="3" id="KW-1185">Reference proteome</keyword>
<dbReference type="InterPro" id="IPR006076">
    <property type="entry name" value="FAD-dep_OxRdtase"/>
</dbReference>
<dbReference type="SUPFAM" id="SSF51905">
    <property type="entry name" value="FAD/NAD(P)-binding domain"/>
    <property type="match status" value="1"/>
</dbReference>
<dbReference type="EMBL" id="JAUEPU010000001">
    <property type="protein sequence ID" value="KAK0506461.1"/>
    <property type="molecule type" value="Genomic_DNA"/>
</dbReference>
<sequence length="274" mass="29948">MLAGIGLSEKGSWGTSDGPAGMQLADGVSGVISTTGGAVHPYRLVTGILLRLLKAYALFRLYTHILCLSIDNNIVHTTRGDIRVKHIIHATNGWTSHLLAPKIVPVCGHMTAQHAGTDLDDGWLGTRPFVLYPSASENRWDYLTQQPPSPITLGEKPHAEFLFGGGIEMGTQSFLDTVGCADDNQVKFRVSAYLGGALAAYFGKWWRSKLAGEDEDRFERGRVKKAWSGVLGISADGLPPEGREWIAAGYSSEKWSTHVNWLPAPFCITENRWN</sequence>
<organism evidence="2 3">
    <name type="scientific">Armillaria luteobubalina</name>
    <dbReference type="NCBI Taxonomy" id="153913"/>
    <lineage>
        <taxon>Eukaryota</taxon>
        <taxon>Fungi</taxon>
        <taxon>Dikarya</taxon>
        <taxon>Basidiomycota</taxon>
        <taxon>Agaricomycotina</taxon>
        <taxon>Agaricomycetes</taxon>
        <taxon>Agaricomycetidae</taxon>
        <taxon>Agaricales</taxon>
        <taxon>Marasmiineae</taxon>
        <taxon>Physalacriaceae</taxon>
        <taxon>Armillaria</taxon>
    </lineage>
</organism>
<accession>A0AA39QQ84</accession>
<reference evidence="2" key="1">
    <citation type="submission" date="2023-06" db="EMBL/GenBank/DDBJ databases">
        <authorList>
            <consortium name="Lawrence Berkeley National Laboratory"/>
            <person name="Ahrendt S."/>
            <person name="Sahu N."/>
            <person name="Indic B."/>
            <person name="Wong-Bajracharya J."/>
            <person name="Merenyi Z."/>
            <person name="Ke H.-M."/>
            <person name="Monk M."/>
            <person name="Kocsube S."/>
            <person name="Drula E."/>
            <person name="Lipzen A."/>
            <person name="Balint B."/>
            <person name="Henrissat B."/>
            <person name="Andreopoulos B."/>
            <person name="Martin F.M."/>
            <person name="Harder C.B."/>
            <person name="Rigling D."/>
            <person name="Ford K.L."/>
            <person name="Foster G.D."/>
            <person name="Pangilinan J."/>
            <person name="Papanicolaou A."/>
            <person name="Barry K."/>
            <person name="LaButti K."/>
            <person name="Viragh M."/>
            <person name="Koriabine M."/>
            <person name="Yan M."/>
            <person name="Riley R."/>
            <person name="Champramary S."/>
            <person name="Plett K.L."/>
            <person name="Tsai I.J."/>
            <person name="Slot J."/>
            <person name="Sipos G."/>
            <person name="Plett J."/>
            <person name="Nagy L.G."/>
            <person name="Grigoriev I.V."/>
        </authorList>
    </citation>
    <scope>NUCLEOTIDE SEQUENCE</scope>
    <source>
        <strain evidence="2">HWK02</strain>
    </source>
</reference>
<dbReference type="Proteomes" id="UP001175228">
    <property type="component" value="Unassembled WGS sequence"/>
</dbReference>
<dbReference type="Gene3D" id="3.50.50.60">
    <property type="entry name" value="FAD/NAD(P)-binding domain"/>
    <property type="match status" value="1"/>
</dbReference>
<evidence type="ECO:0000313" key="2">
    <source>
        <dbReference type="EMBL" id="KAK0506461.1"/>
    </source>
</evidence>